<reference evidence="8 9" key="1">
    <citation type="submission" date="2024-02" db="EMBL/GenBank/DDBJ databases">
        <title>Discinaceae phylogenomics.</title>
        <authorList>
            <person name="Dirks A.C."/>
            <person name="James T.Y."/>
        </authorList>
    </citation>
    <scope>NUCLEOTIDE SEQUENCE [LARGE SCALE GENOMIC DNA]</scope>
    <source>
        <strain evidence="8 9">ACD0624</strain>
    </source>
</reference>
<dbReference type="CDD" id="cd17316">
    <property type="entry name" value="MFS_SV2_like"/>
    <property type="match status" value="1"/>
</dbReference>
<feature type="transmembrane region" description="Helical" evidence="6">
    <location>
        <begin position="440"/>
        <end position="459"/>
    </location>
</feature>
<accession>A0ABR3GU07</accession>
<dbReference type="Proteomes" id="UP001447188">
    <property type="component" value="Unassembled WGS sequence"/>
</dbReference>
<evidence type="ECO:0000313" key="8">
    <source>
        <dbReference type="EMBL" id="KAL0639390.1"/>
    </source>
</evidence>
<feature type="transmembrane region" description="Helical" evidence="6">
    <location>
        <begin position="184"/>
        <end position="205"/>
    </location>
</feature>
<dbReference type="PANTHER" id="PTHR23508:SF9">
    <property type="entry name" value="CARBOXYLIC ACID TRANSPORT PROTEIN (AFU_ORTHOLOGUE AFUA_2G09450)"/>
    <property type="match status" value="1"/>
</dbReference>
<keyword evidence="3 6" id="KW-1133">Transmembrane helix</keyword>
<feature type="transmembrane region" description="Helical" evidence="6">
    <location>
        <begin position="310"/>
        <end position="332"/>
    </location>
</feature>
<dbReference type="EMBL" id="JBBBZM010000012">
    <property type="protein sequence ID" value="KAL0639390.1"/>
    <property type="molecule type" value="Genomic_DNA"/>
</dbReference>
<sequence>MAEPSRTSKMWKHFKEIWTTGEGNYINEHGEAVYGKLPRAKVENPFRTICRPTFMNYLFFFVGWMAWTMDGYDFHTVSLSVSRLAVYYGQHREHITTSITLTLLFRSVGAVIFGLAGDLYGRKYPMVINLVIIAGLQLATAYCDTFSEFLGVRALFGIGMGGIWGLSASMALENMPVEARGLFSGLLQQGYALGYLIAAVFNLYAVPGSPYTWKMLFFIGAGLTLAVAFARLLFPESKQFIEQKKNGENPQGKQKVKLFLADGKKILKEYWRKALYAIVMMALFNFMSHTSQDMFPTYMQQTKGFSPEMASKATIIAKTGALVGGTVCGYYSQFFGRRATIMVATFCGAALIPLWVLPSSWGTLTAGAFLIQFMVQGAWGVVPIHLQELAPPQFRSSFPGIAYQLGNMVSAPAAQISSAISEGLIIYVNGEEAPDYGTTQAAMMSVIFVLLFIWVACGYEQRGSHFELVAVAGTDTLTHENKLRAVEGSESGEKDNSGVETIDHREQPSPDSSK</sequence>
<feature type="transmembrane region" description="Helical" evidence="6">
    <location>
        <begin position="211"/>
        <end position="234"/>
    </location>
</feature>
<evidence type="ECO:0000313" key="9">
    <source>
        <dbReference type="Proteomes" id="UP001447188"/>
    </source>
</evidence>
<organism evidence="8 9">
    <name type="scientific">Discina gigas</name>
    <dbReference type="NCBI Taxonomy" id="1032678"/>
    <lineage>
        <taxon>Eukaryota</taxon>
        <taxon>Fungi</taxon>
        <taxon>Dikarya</taxon>
        <taxon>Ascomycota</taxon>
        <taxon>Pezizomycotina</taxon>
        <taxon>Pezizomycetes</taxon>
        <taxon>Pezizales</taxon>
        <taxon>Discinaceae</taxon>
        <taxon>Discina</taxon>
    </lineage>
</organism>
<feature type="transmembrane region" description="Helical" evidence="6">
    <location>
        <begin position="54"/>
        <end position="75"/>
    </location>
</feature>
<comment type="caution">
    <text evidence="8">The sequence shown here is derived from an EMBL/GenBank/DDBJ whole genome shotgun (WGS) entry which is preliminary data.</text>
</comment>
<gene>
    <name evidence="8" type="ORF">Q9L58_001617</name>
</gene>
<dbReference type="InterPro" id="IPR020846">
    <property type="entry name" value="MFS_dom"/>
</dbReference>
<protein>
    <recommendedName>
        <fullName evidence="7">Major facilitator superfamily (MFS) profile domain-containing protein</fullName>
    </recommendedName>
</protein>
<comment type="subcellular location">
    <subcellularLocation>
        <location evidence="1">Membrane</location>
        <topology evidence="1">Multi-pass membrane protein</topology>
    </subcellularLocation>
</comment>
<dbReference type="PANTHER" id="PTHR23508">
    <property type="entry name" value="CARBOXYLIC ACID TRANSPORTER PROTEIN HOMOLOG"/>
    <property type="match status" value="1"/>
</dbReference>
<feature type="transmembrane region" description="Helical" evidence="6">
    <location>
        <begin position="124"/>
        <end position="142"/>
    </location>
</feature>
<proteinExistence type="predicted"/>
<evidence type="ECO:0000256" key="3">
    <source>
        <dbReference type="ARBA" id="ARBA00022989"/>
    </source>
</evidence>
<evidence type="ECO:0000256" key="4">
    <source>
        <dbReference type="ARBA" id="ARBA00023136"/>
    </source>
</evidence>
<dbReference type="Gene3D" id="1.20.1250.20">
    <property type="entry name" value="MFS general substrate transporter like domains"/>
    <property type="match status" value="2"/>
</dbReference>
<feature type="transmembrane region" description="Helical" evidence="6">
    <location>
        <begin position="154"/>
        <end position="172"/>
    </location>
</feature>
<name>A0ABR3GU07_9PEZI</name>
<dbReference type="PROSITE" id="PS50850">
    <property type="entry name" value="MFS"/>
    <property type="match status" value="1"/>
</dbReference>
<feature type="region of interest" description="Disordered" evidence="5">
    <location>
        <begin position="484"/>
        <end position="514"/>
    </location>
</feature>
<evidence type="ECO:0000256" key="5">
    <source>
        <dbReference type="SAM" id="MobiDB-lite"/>
    </source>
</evidence>
<evidence type="ECO:0000259" key="7">
    <source>
        <dbReference type="PROSITE" id="PS50850"/>
    </source>
</evidence>
<dbReference type="SUPFAM" id="SSF103473">
    <property type="entry name" value="MFS general substrate transporter"/>
    <property type="match status" value="1"/>
</dbReference>
<feature type="transmembrane region" description="Helical" evidence="6">
    <location>
        <begin position="339"/>
        <end position="357"/>
    </location>
</feature>
<dbReference type="Pfam" id="PF00083">
    <property type="entry name" value="Sugar_tr"/>
    <property type="match status" value="1"/>
</dbReference>
<dbReference type="InterPro" id="IPR005828">
    <property type="entry name" value="MFS_sugar_transport-like"/>
</dbReference>
<evidence type="ECO:0000256" key="2">
    <source>
        <dbReference type="ARBA" id="ARBA00022692"/>
    </source>
</evidence>
<feature type="transmembrane region" description="Helical" evidence="6">
    <location>
        <begin position="274"/>
        <end position="290"/>
    </location>
</feature>
<keyword evidence="4 6" id="KW-0472">Membrane</keyword>
<dbReference type="InterPro" id="IPR036259">
    <property type="entry name" value="MFS_trans_sf"/>
</dbReference>
<feature type="transmembrane region" description="Helical" evidence="6">
    <location>
        <begin position="95"/>
        <end position="117"/>
    </location>
</feature>
<feature type="domain" description="Major facilitator superfamily (MFS) profile" evidence="7">
    <location>
        <begin position="59"/>
        <end position="463"/>
    </location>
</feature>
<evidence type="ECO:0000256" key="6">
    <source>
        <dbReference type="SAM" id="Phobius"/>
    </source>
</evidence>
<keyword evidence="9" id="KW-1185">Reference proteome</keyword>
<evidence type="ECO:0000256" key="1">
    <source>
        <dbReference type="ARBA" id="ARBA00004141"/>
    </source>
</evidence>
<keyword evidence="2 6" id="KW-0812">Transmembrane</keyword>